<feature type="transmembrane region" description="Helical" evidence="2">
    <location>
        <begin position="146"/>
        <end position="169"/>
    </location>
</feature>
<feature type="transmembrane region" description="Helical" evidence="2">
    <location>
        <begin position="181"/>
        <end position="199"/>
    </location>
</feature>
<feature type="transmembrane region" description="Helical" evidence="2">
    <location>
        <begin position="231"/>
        <end position="252"/>
    </location>
</feature>
<evidence type="ECO:0000256" key="1">
    <source>
        <dbReference type="ARBA" id="ARBA00009617"/>
    </source>
</evidence>
<dbReference type="InterPro" id="IPR036259">
    <property type="entry name" value="MFS_trans_sf"/>
</dbReference>
<dbReference type="SUPFAM" id="SSF103473">
    <property type="entry name" value="MFS general substrate transporter"/>
    <property type="match status" value="1"/>
</dbReference>
<gene>
    <name evidence="3" type="ORF">ABOZ73_00065</name>
</gene>
<dbReference type="RefSeq" id="WP_369059716.1">
    <property type="nucleotide sequence ID" value="NZ_CP158375.1"/>
</dbReference>
<dbReference type="PANTHER" id="PTHR11328">
    <property type="entry name" value="MAJOR FACILITATOR SUPERFAMILY DOMAIN-CONTAINING PROTEIN"/>
    <property type="match status" value="1"/>
</dbReference>
<protein>
    <submittedName>
        <fullName evidence="3">MFS transporter</fullName>
    </submittedName>
</protein>
<feature type="transmembrane region" description="Helical" evidence="2">
    <location>
        <begin position="267"/>
        <end position="284"/>
    </location>
</feature>
<feature type="transmembrane region" description="Helical" evidence="2">
    <location>
        <begin position="106"/>
        <end position="125"/>
    </location>
</feature>
<feature type="transmembrane region" description="Helical" evidence="2">
    <location>
        <begin position="360"/>
        <end position="385"/>
    </location>
</feature>
<dbReference type="EMBL" id="CP158375">
    <property type="protein sequence ID" value="XDO96864.1"/>
    <property type="molecule type" value="Genomic_DNA"/>
</dbReference>
<dbReference type="Gene3D" id="1.20.1250.20">
    <property type="entry name" value="MFS general substrate transporter like domains"/>
    <property type="match status" value="1"/>
</dbReference>
<feature type="transmembrane region" description="Helical" evidence="2">
    <location>
        <begin position="82"/>
        <end position="100"/>
    </location>
</feature>
<keyword evidence="2" id="KW-1133">Transmembrane helix</keyword>
<feature type="transmembrane region" description="Helical" evidence="2">
    <location>
        <begin position="293"/>
        <end position="311"/>
    </location>
</feature>
<sequence>MQSQRRSSWVMAAYAAPSLPLAALGLPLVVYLPNHYSASLGLSVSAVGAAFLLVRLIDILFDPVFGTILDRTRWSAGRFRPWLSIGAPMIMLATWMLFLAQPGVGLGYLWLWLGVLYGGYSICILSHSAWGSTLSEDYNQRSRIYAWWQSGNVVGMILVLVLPVALAAIPQATIRGVPAMGWFIVLLTPLAVGVALMVVPEPQRAVASSVHKVSLKAYFDLIRRPTIARILFADLLLHIGPGVAGALFFFYFEHVKGYSKTEAETLLLIYFISAIVGAPIWAVAAKKLGKHKALMAAAILYAAVQFAIPFVPPTTIWAALPFLIAAGLPYSSAGVLLRAMLADAGDEERLRTGQDRAGTLYAILTGTIKVGMGIAVGSFIILGWMGFNAQNPAASAPIAMRGLEWMYAALPGGFALLAAWVLARYPLTEARHAEIRQQLAQIDRAAPNAQVSPAAHVVQSPAE</sequence>
<dbReference type="InterPro" id="IPR039672">
    <property type="entry name" value="MFS_2"/>
</dbReference>
<comment type="similarity">
    <text evidence="1">Belongs to the sodium:galactoside symporter (TC 2.A.2) family.</text>
</comment>
<evidence type="ECO:0000313" key="3">
    <source>
        <dbReference type="EMBL" id="XDO96864.1"/>
    </source>
</evidence>
<name>A0AB39KTA2_9CAUL</name>
<dbReference type="GO" id="GO:0015293">
    <property type="term" value="F:symporter activity"/>
    <property type="evidence" value="ECO:0007669"/>
    <property type="project" value="InterPro"/>
</dbReference>
<reference evidence="3" key="1">
    <citation type="submission" date="2024-06" db="EMBL/GenBank/DDBJ databases">
        <title>Caulobacter inopinatus, sp. nov.</title>
        <authorList>
            <person name="Donachie S.P."/>
        </authorList>
    </citation>
    <scope>NUCLEOTIDE SEQUENCE</scope>
    <source>
        <strain evidence="3">73W</strain>
    </source>
</reference>
<evidence type="ECO:0000256" key="2">
    <source>
        <dbReference type="SAM" id="Phobius"/>
    </source>
</evidence>
<dbReference type="Pfam" id="PF13347">
    <property type="entry name" value="MFS_2"/>
    <property type="match status" value="1"/>
</dbReference>
<feature type="transmembrane region" description="Helical" evidence="2">
    <location>
        <begin position="38"/>
        <end position="61"/>
    </location>
</feature>
<accession>A0AB39KTA2</accession>
<dbReference type="GO" id="GO:0005886">
    <property type="term" value="C:plasma membrane"/>
    <property type="evidence" value="ECO:0007669"/>
    <property type="project" value="TreeGrafter"/>
</dbReference>
<feature type="transmembrane region" description="Helical" evidence="2">
    <location>
        <begin position="317"/>
        <end position="339"/>
    </location>
</feature>
<proteinExistence type="inferred from homology"/>
<feature type="transmembrane region" description="Helical" evidence="2">
    <location>
        <begin position="405"/>
        <end position="423"/>
    </location>
</feature>
<keyword evidence="2" id="KW-0472">Membrane</keyword>
<keyword evidence="2" id="KW-0812">Transmembrane</keyword>
<dbReference type="PANTHER" id="PTHR11328:SF24">
    <property type="entry name" value="MAJOR FACILITATOR SUPERFAMILY (MFS) PROFILE DOMAIN-CONTAINING PROTEIN"/>
    <property type="match status" value="1"/>
</dbReference>
<feature type="transmembrane region" description="Helical" evidence="2">
    <location>
        <begin position="12"/>
        <end position="32"/>
    </location>
</feature>
<dbReference type="AlphaFoldDB" id="A0AB39KTA2"/>
<organism evidence="3">
    <name type="scientific">Caulobacter sp. 73W</name>
    <dbReference type="NCBI Taxonomy" id="3161137"/>
    <lineage>
        <taxon>Bacteria</taxon>
        <taxon>Pseudomonadati</taxon>
        <taxon>Pseudomonadota</taxon>
        <taxon>Alphaproteobacteria</taxon>
        <taxon>Caulobacterales</taxon>
        <taxon>Caulobacteraceae</taxon>
        <taxon>Caulobacter</taxon>
    </lineage>
</organism>
<dbReference type="GO" id="GO:0008643">
    <property type="term" value="P:carbohydrate transport"/>
    <property type="evidence" value="ECO:0007669"/>
    <property type="project" value="InterPro"/>
</dbReference>